<organism evidence="6 7">
    <name type="scientific">Phytophthora lilii</name>
    <dbReference type="NCBI Taxonomy" id="2077276"/>
    <lineage>
        <taxon>Eukaryota</taxon>
        <taxon>Sar</taxon>
        <taxon>Stramenopiles</taxon>
        <taxon>Oomycota</taxon>
        <taxon>Peronosporomycetes</taxon>
        <taxon>Peronosporales</taxon>
        <taxon>Peronosporaceae</taxon>
        <taxon>Phytophthora</taxon>
    </lineage>
</organism>
<dbReference type="Proteomes" id="UP001165083">
    <property type="component" value="Unassembled WGS sequence"/>
</dbReference>
<keyword evidence="3" id="KW-0862">Zinc</keyword>
<dbReference type="InterPro" id="IPR023393">
    <property type="entry name" value="START-like_dom_sf"/>
</dbReference>
<dbReference type="OrthoDB" id="63070at2759"/>
<dbReference type="GO" id="GO:0008270">
    <property type="term" value="F:zinc ion binding"/>
    <property type="evidence" value="ECO:0007669"/>
    <property type="project" value="UniProtKB-KW"/>
</dbReference>
<dbReference type="InterPro" id="IPR011011">
    <property type="entry name" value="Znf_FYVE_PHD"/>
</dbReference>
<proteinExistence type="predicted"/>
<dbReference type="Pfam" id="PF01363">
    <property type="entry name" value="FYVE"/>
    <property type="match status" value="1"/>
</dbReference>
<sequence>MSRTAQCKTSGHAPAARILRRVREDATDMALLVTATPSDRWRFVTETNGCRLYDLTGDSLPHCISTVDTFGAGGGGHPSEFYMVRAVTSLDADVDELLAFLKTSHSLEFQEVMRKLFGRLVENGVTLDKLTCTTPPAAAQDPDSADGDWRSYSEDDAYAANWLTLRSLNKLSGVDSCHDFTMMCYQDIFERQPDKSVERLGMRQGRRVVHDVMAPHALIGVHTFSSMNFSDIPELPKSSKTERLHFRNSGIVIETTNEPSSVRVSLFLSLMPNKHVLKSVAASPRIRAAQSQGSSLSKKYVKWLQGLAGCLGNLAEAEKPGVTIERLTKMEWVESDHCFICCKTFGTLTMRRCHHCRFCGEAVCSGCSGFIDLSAFDVSYIERDGIEGGSHHNREEAAETRGCTTCISELQMNLSPTTHKREAF</sequence>
<dbReference type="Gene3D" id="3.30.530.20">
    <property type="match status" value="1"/>
</dbReference>
<dbReference type="InterPro" id="IPR013083">
    <property type="entry name" value="Znf_RING/FYVE/PHD"/>
</dbReference>
<evidence type="ECO:0000313" key="7">
    <source>
        <dbReference type="Proteomes" id="UP001165083"/>
    </source>
</evidence>
<dbReference type="InterPro" id="IPR000306">
    <property type="entry name" value="Znf_FYVE"/>
</dbReference>
<keyword evidence="1" id="KW-0479">Metal-binding</keyword>
<dbReference type="SUPFAM" id="SSF57903">
    <property type="entry name" value="FYVE/PHD zinc finger"/>
    <property type="match status" value="1"/>
</dbReference>
<evidence type="ECO:0000256" key="3">
    <source>
        <dbReference type="ARBA" id="ARBA00022833"/>
    </source>
</evidence>
<dbReference type="Gene3D" id="3.30.40.10">
    <property type="entry name" value="Zinc/RING finger domain, C3HC4 (zinc finger)"/>
    <property type="match status" value="1"/>
</dbReference>
<dbReference type="PANTHER" id="PTHR43102:SF2">
    <property type="entry name" value="GAF DOMAIN-CONTAINING PROTEIN"/>
    <property type="match status" value="1"/>
</dbReference>
<dbReference type="EMBL" id="BSXW01000035">
    <property type="protein sequence ID" value="GMF10247.1"/>
    <property type="molecule type" value="Genomic_DNA"/>
</dbReference>
<keyword evidence="7" id="KW-1185">Reference proteome</keyword>
<dbReference type="SMART" id="SM00064">
    <property type="entry name" value="FYVE"/>
    <property type="match status" value="1"/>
</dbReference>
<protein>
    <submittedName>
        <fullName evidence="6">Unnamed protein product</fullName>
    </submittedName>
</protein>
<dbReference type="AlphaFoldDB" id="A0A9W6WMM5"/>
<reference evidence="6" key="1">
    <citation type="submission" date="2023-04" db="EMBL/GenBank/DDBJ databases">
        <title>Phytophthora lilii NBRC 32176.</title>
        <authorList>
            <person name="Ichikawa N."/>
            <person name="Sato H."/>
            <person name="Tonouchi N."/>
        </authorList>
    </citation>
    <scope>NUCLEOTIDE SEQUENCE</scope>
    <source>
        <strain evidence="6">NBRC 32176</strain>
    </source>
</reference>
<feature type="domain" description="FYVE-type" evidence="5">
    <location>
        <begin position="332"/>
        <end position="411"/>
    </location>
</feature>
<evidence type="ECO:0000313" key="6">
    <source>
        <dbReference type="EMBL" id="GMF10247.1"/>
    </source>
</evidence>
<evidence type="ECO:0000256" key="2">
    <source>
        <dbReference type="ARBA" id="ARBA00022771"/>
    </source>
</evidence>
<keyword evidence="2 4" id="KW-0863">Zinc-finger</keyword>
<accession>A0A9W6WMM5</accession>
<gene>
    <name evidence="6" type="ORF">Plil01_000107600</name>
</gene>
<dbReference type="PANTHER" id="PTHR43102">
    <property type="entry name" value="SLR1143 PROTEIN"/>
    <property type="match status" value="1"/>
</dbReference>
<dbReference type="InterPro" id="IPR017455">
    <property type="entry name" value="Znf_FYVE-rel"/>
</dbReference>
<name>A0A9W6WMM5_9STRA</name>
<evidence type="ECO:0000256" key="4">
    <source>
        <dbReference type="PROSITE-ProRule" id="PRU00091"/>
    </source>
</evidence>
<evidence type="ECO:0000256" key="1">
    <source>
        <dbReference type="ARBA" id="ARBA00022723"/>
    </source>
</evidence>
<comment type="caution">
    <text evidence="6">The sequence shown here is derived from an EMBL/GenBank/DDBJ whole genome shotgun (WGS) entry which is preliminary data.</text>
</comment>
<evidence type="ECO:0000259" key="5">
    <source>
        <dbReference type="PROSITE" id="PS50178"/>
    </source>
</evidence>
<dbReference type="PROSITE" id="PS50178">
    <property type="entry name" value="ZF_FYVE"/>
    <property type="match status" value="1"/>
</dbReference>